<organism evidence="5 6">
    <name type="scientific">Chitinophaga skermanii</name>
    <dbReference type="NCBI Taxonomy" id="331697"/>
    <lineage>
        <taxon>Bacteria</taxon>
        <taxon>Pseudomonadati</taxon>
        <taxon>Bacteroidota</taxon>
        <taxon>Chitinophagia</taxon>
        <taxon>Chitinophagales</taxon>
        <taxon>Chitinophagaceae</taxon>
        <taxon>Chitinophaga</taxon>
    </lineage>
</organism>
<reference evidence="5 6" key="1">
    <citation type="submission" date="2018-06" db="EMBL/GenBank/DDBJ databases">
        <title>Genomic Encyclopedia of Archaeal and Bacterial Type Strains, Phase II (KMG-II): from individual species to whole genera.</title>
        <authorList>
            <person name="Goeker M."/>
        </authorList>
    </citation>
    <scope>NUCLEOTIDE SEQUENCE [LARGE SCALE GENOMIC DNA]</scope>
    <source>
        <strain evidence="5 6">DSM 23857</strain>
    </source>
</reference>
<dbReference type="PANTHER" id="PTHR33204:SF29">
    <property type="entry name" value="TRANSCRIPTIONAL REGULATOR"/>
    <property type="match status" value="1"/>
</dbReference>
<feature type="domain" description="HTH hxlR-type" evidence="4">
    <location>
        <begin position="12"/>
        <end position="116"/>
    </location>
</feature>
<protein>
    <submittedName>
        <fullName evidence="5">HxlR family transcriptional regulator</fullName>
    </submittedName>
</protein>
<accession>A0A327QSQ5</accession>
<keyword evidence="1" id="KW-0805">Transcription regulation</keyword>
<evidence type="ECO:0000256" key="1">
    <source>
        <dbReference type="ARBA" id="ARBA00023015"/>
    </source>
</evidence>
<dbReference type="InterPro" id="IPR036388">
    <property type="entry name" value="WH-like_DNA-bd_sf"/>
</dbReference>
<dbReference type="AlphaFoldDB" id="A0A327QSQ5"/>
<evidence type="ECO:0000256" key="2">
    <source>
        <dbReference type="ARBA" id="ARBA00023125"/>
    </source>
</evidence>
<dbReference type="RefSeq" id="WP_111597513.1">
    <property type="nucleotide sequence ID" value="NZ_QLLL01000003.1"/>
</dbReference>
<dbReference type="PANTHER" id="PTHR33204">
    <property type="entry name" value="TRANSCRIPTIONAL REGULATOR, MARR FAMILY"/>
    <property type="match status" value="1"/>
</dbReference>
<dbReference type="InterPro" id="IPR036390">
    <property type="entry name" value="WH_DNA-bd_sf"/>
</dbReference>
<dbReference type="InterPro" id="IPR002577">
    <property type="entry name" value="HTH_HxlR"/>
</dbReference>
<dbReference type="GO" id="GO:0003677">
    <property type="term" value="F:DNA binding"/>
    <property type="evidence" value="ECO:0007669"/>
    <property type="project" value="UniProtKB-KW"/>
</dbReference>
<evidence type="ECO:0000313" key="6">
    <source>
        <dbReference type="Proteomes" id="UP000249547"/>
    </source>
</evidence>
<gene>
    <name evidence="5" type="ORF">LX64_02063</name>
</gene>
<keyword evidence="2" id="KW-0238">DNA-binding</keyword>
<dbReference type="EMBL" id="QLLL01000003">
    <property type="protein sequence ID" value="RAJ06935.1"/>
    <property type="molecule type" value="Genomic_DNA"/>
</dbReference>
<evidence type="ECO:0000313" key="5">
    <source>
        <dbReference type="EMBL" id="RAJ06935.1"/>
    </source>
</evidence>
<keyword evidence="3" id="KW-0804">Transcription</keyword>
<evidence type="ECO:0000259" key="4">
    <source>
        <dbReference type="PROSITE" id="PS51118"/>
    </source>
</evidence>
<dbReference type="Pfam" id="PF01638">
    <property type="entry name" value="HxlR"/>
    <property type="match status" value="1"/>
</dbReference>
<evidence type="ECO:0000256" key="3">
    <source>
        <dbReference type="ARBA" id="ARBA00023163"/>
    </source>
</evidence>
<proteinExistence type="predicted"/>
<keyword evidence="6" id="KW-1185">Reference proteome</keyword>
<name>A0A327QSQ5_9BACT</name>
<comment type="caution">
    <text evidence="5">The sequence shown here is derived from an EMBL/GenBank/DDBJ whole genome shotgun (WGS) entry which is preliminary data.</text>
</comment>
<sequence>MEKLLVNDAELCESKLVLALNDTLNVISGKWKLPIMASLLSGKKRFSEIERNIPTINPRMLSKELKELEINGIVARKVNDSKPVTVDYELTSSGYAIRPVLEVMINWGMEHRASIMGKK</sequence>
<dbReference type="Gene3D" id="1.10.10.10">
    <property type="entry name" value="Winged helix-like DNA-binding domain superfamily/Winged helix DNA-binding domain"/>
    <property type="match status" value="1"/>
</dbReference>
<dbReference type="OrthoDB" id="2619345at2"/>
<dbReference type="SUPFAM" id="SSF46785">
    <property type="entry name" value="Winged helix' DNA-binding domain"/>
    <property type="match status" value="1"/>
</dbReference>
<dbReference type="Proteomes" id="UP000249547">
    <property type="component" value="Unassembled WGS sequence"/>
</dbReference>
<dbReference type="PROSITE" id="PS51118">
    <property type="entry name" value="HTH_HXLR"/>
    <property type="match status" value="1"/>
</dbReference>